<evidence type="ECO:0000313" key="3">
    <source>
        <dbReference type="EMBL" id="CUQ66037.1"/>
    </source>
</evidence>
<name>A0A0S4KPW0_9BACT</name>
<evidence type="ECO:0000256" key="1">
    <source>
        <dbReference type="ARBA" id="ARBA00022723"/>
    </source>
</evidence>
<keyword evidence="1" id="KW-0479">Metal-binding</keyword>
<feature type="domain" description="HMA" evidence="2">
    <location>
        <begin position="39"/>
        <end position="115"/>
    </location>
</feature>
<accession>A0A0S4KPW0</accession>
<dbReference type="KEGG" id="nio:NITINOP_1062"/>
<evidence type="ECO:0000259" key="2">
    <source>
        <dbReference type="PROSITE" id="PS50846"/>
    </source>
</evidence>
<evidence type="ECO:0000313" key="4">
    <source>
        <dbReference type="Proteomes" id="UP000066284"/>
    </source>
</evidence>
<dbReference type="PROSITE" id="PS01047">
    <property type="entry name" value="HMA_1"/>
    <property type="match status" value="1"/>
</dbReference>
<dbReference type="STRING" id="1715989.NITINOP_1062"/>
<dbReference type="SUPFAM" id="SSF55008">
    <property type="entry name" value="HMA, heavy metal-associated domain"/>
    <property type="match status" value="1"/>
</dbReference>
<dbReference type="InterPro" id="IPR036163">
    <property type="entry name" value="HMA_dom_sf"/>
</dbReference>
<protein>
    <recommendedName>
        <fullName evidence="2">HMA domain-containing protein</fullName>
    </recommendedName>
</protein>
<proteinExistence type="predicted"/>
<dbReference type="PROSITE" id="PS50846">
    <property type="entry name" value="HMA_2"/>
    <property type="match status" value="1"/>
</dbReference>
<dbReference type="GO" id="GO:0046872">
    <property type="term" value="F:metal ion binding"/>
    <property type="evidence" value="ECO:0007669"/>
    <property type="project" value="UniProtKB-KW"/>
</dbReference>
<dbReference type="RefSeq" id="WP_062483791.1">
    <property type="nucleotide sequence ID" value="NZ_LN885086.1"/>
</dbReference>
<dbReference type="InterPro" id="IPR006121">
    <property type="entry name" value="HMA_dom"/>
</dbReference>
<organism evidence="3 4">
    <name type="scientific">Candidatus Nitrospira inopinata</name>
    <dbReference type="NCBI Taxonomy" id="1715989"/>
    <lineage>
        <taxon>Bacteria</taxon>
        <taxon>Pseudomonadati</taxon>
        <taxon>Nitrospirota</taxon>
        <taxon>Nitrospiria</taxon>
        <taxon>Nitrospirales</taxon>
        <taxon>Nitrospiraceae</taxon>
        <taxon>Nitrospira</taxon>
    </lineage>
</organism>
<keyword evidence="4" id="KW-1185">Reference proteome</keyword>
<sequence>MRPHPNRLKLALFVLSWLALVIVGETWQHTAAVAGSGEQTVTLKIEGVTCGSCVKDVRAALQKLPGVKTVEIKVGTKWGLLNDYTDTKALITFDPGQTGVEALVKAVESASTALSTYRARLLPG</sequence>
<dbReference type="Pfam" id="PF00403">
    <property type="entry name" value="HMA"/>
    <property type="match status" value="1"/>
</dbReference>
<gene>
    <name evidence="3" type="ORF">NITINOP_1062</name>
</gene>
<dbReference type="InterPro" id="IPR017969">
    <property type="entry name" value="Heavy-metal-associated_CS"/>
</dbReference>
<dbReference type="AlphaFoldDB" id="A0A0S4KPW0"/>
<dbReference type="Proteomes" id="UP000066284">
    <property type="component" value="Chromosome 1"/>
</dbReference>
<reference evidence="4" key="1">
    <citation type="submission" date="2015-09" db="EMBL/GenBank/DDBJ databases">
        <authorList>
            <person name="Daims H."/>
        </authorList>
    </citation>
    <scope>NUCLEOTIDE SEQUENCE [LARGE SCALE GENOMIC DNA]</scope>
</reference>
<dbReference type="OrthoDB" id="9813965at2"/>
<dbReference type="Gene3D" id="3.30.70.100">
    <property type="match status" value="1"/>
</dbReference>
<dbReference type="EMBL" id="LN885086">
    <property type="protein sequence ID" value="CUQ66037.1"/>
    <property type="molecule type" value="Genomic_DNA"/>
</dbReference>
<dbReference type="CDD" id="cd00371">
    <property type="entry name" value="HMA"/>
    <property type="match status" value="1"/>
</dbReference>